<dbReference type="GO" id="GO:0005524">
    <property type="term" value="F:ATP binding"/>
    <property type="evidence" value="ECO:0007669"/>
    <property type="project" value="UniProtKB-UniRule"/>
</dbReference>
<keyword evidence="9 13" id="KW-0067">ATP-binding</keyword>
<dbReference type="InterPro" id="IPR005482">
    <property type="entry name" value="Biotin_COase_C"/>
</dbReference>
<keyword evidence="6" id="KW-0436">Ligase</keyword>
<dbReference type="FunFam" id="3.40.50.20:FF:000010">
    <property type="entry name" value="Propionyl-CoA carboxylase subunit alpha"/>
    <property type="match status" value="1"/>
</dbReference>
<feature type="domain" description="ATP-grasp" evidence="16">
    <location>
        <begin position="120"/>
        <end position="317"/>
    </location>
</feature>
<dbReference type="InterPro" id="IPR011053">
    <property type="entry name" value="Single_hybrid_motif"/>
</dbReference>
<reference evidence="18" key="1">
    <citation type="submission" date="2020-09" db="EMBL/GenBank/DDBJ databases">
        <title>Pseudomonas syringae pv. eriobotryae genome sequence causing loquat canker disease.</title>
        <authorList>
            <person name="Fukuda S."/>
            <person name="Tashiro H."/>
            <person name="Nagano Y."/>
        </authorList>
    </citation>
    <scope>NUCLEOTIDE SEQUENCE</scope>
    <source>
        <strain evidence="18">AM001</strain>
    </source>
</reference>
<dbReference type="CDD" id="cd06850">
    <property type="entry name" value="biotinyl_domain"/>
    <property type="match status" value="1"/>
</dbReference>
<evidence type="ECO:0000256" key="10">
    <source>
        <dbReference type="ARBA" id="ARBA00023267"/>
    </source>
</evidence>
<dbReference type="InterPro" id="IPR011054">
    <property type="entry name" value="Rudment_hybrid_motif"/>
</dbReference>
<dbReference type="PROSITE" id="PS50968">
    <property type="entry name" value="BIOTINYL_LIPOYL"/>
    <property type="match status" value="1"/>
</dbReference>
<keyword evidence="8" id="KW-0378">Hydrolase</keyword>
<evidence type="ECO:0000256" key="4">
    <source>
        <dbReference type="ARBA" id="ARBA00011750"/>
    </source>
</evidence>
<dbReference type="Pfam" id="PF00364">
    <property type="entry name" value="Biotin_lipoyl"/>
    <property type="match status" value="1"/>
</dbReference>
<feature type="domain" description="Lipoyl-binding" evidence="15">
    <location>
        <begin position="1328"/>
        <end position="1408"/>
    </location>
</feature>
<dbReference type="GO" id="GO:0046872">
    <property type="term" value="F:metal ion binding"/>
    <property type="evidence" value="ECO:0007669"/>
    <property type="project" value="InterPro"/>
</dbReference>
<evidence type="ECO:0000259" key="16">
    <source>
        <dbReference type="PROSITE" id="PS50975"/>
    </source>
</evidence>
<comment type="subunit">
    <text evidence="4">Acetyl-CoA carboxylase is a heterohexamer of biotin carboxyl carrier protein, biotin carboxylase and the two subunits of carboxyl transferase in a 2:2 complex.</text>
</comment>
<dbReference type="SMART" id="SM00797">
    <property type="entry name" value="AHS2"/>
    <property type="match status" value="1"/>
</dbReference>
<gene>
    <name evidence="18" type="ORF">PSE10A_25980</name>
</gene>
<dbReference type="SUPFAM" id="SSF50891">
    <property type="entry name" value="Cyclophilin-like"/>
    <property type="match status" value="2"/>
</dbReference>
<evidence type="ECO:0000256" key="12">
    <source>
        <dbReference type="ARBA" id="ARBA00048600"/>
    </source>
</evidence>
<evidence type="ECO:0000259" key="15">
    <source>
        <dbReference type="PROSITE" id="PS50968"/>
    </source>
</evidence>
<evidence type="ECO:0000313" key="19">
    <source>
        <dbReference type="Proteomes" id="UP000630864"/>
    </source>
</evidence>
<dbReference type="SUPFAM" id="SSF51246">
    <property type="entry name" value="Rudiment single hybrid motif"/>
    <property type="match status" value="1"/>
</dbReference>
<dbReference type="Pfam" id="PF02786">
    <property type="entry name" value="CPSase_L_D2"/>
    <property type="match status" value="1"/>
</dbReference>
<dbReference type="SMART" id="SM00796">
    <property type="entry name" value="AHS1"/>
    <property type="match status" value="1"/>
</dbReference>
<evidence type="ECO:0000256" key="5">
    <source>
        <dbReference type="ARBA" id="ARBA00017242"/>
    </source>
</evidence>
<evidence type="ECO:0000313" key="18">
    <source>
        <dbReference type="EMBL" id="GFZ60087.1"/>
    </source>
</evidence>
<evidence type="ECO:0000256" key="6">
    <source>
        <dbReference type="ARBA" id="ARBA00022598"/>
    </source>
</evidence>
<dbReference type="Gene3D" id="3.30.1360.40">
    <property type="match status" value="1"/>
</dbReference>
<evidence type="ECO:0000256" key="1">
    <source>
        <dbReference type="ARBA" id="ARBA00001953"/>
    </source>
</evidence>
<dbReference type="PROSITE" id="PS50979">
    <property type="entry name" value="BC"/>
    <property type="match status" value="1"/>
</dbReference>
<feature type="compositionally biased region" description="Polar residues" evidence="14">
    <location>
        <begin position="920"/>
        <end position="941"/>
    </location>
</feature>
<dbReference type="PROSITE" id="PS00866">
    <property type="entry name" value="CPSASE_1"/>
    <property type="match status" value="1"/>
</dbReference>
<dbReference type="InterPro" id="IPR050856">
    <property type="entry name" value="Biotin_carboxylase_complex"/>
</dbReference>
<accession>A0A9P3AD38</accession>
<keyword evidence="10" id="KW-0092">Biotin</keyword>
<dbReference type="Proteomes" id="UP000630864">
    <property type="component" value="Unassembled WGS sequence"/>
</dbReference>
<feature type="compositionally biased region" description="Polar residues" evidence="14">
    <location>
        <begin position="884"/>
        <end position="905"/>
    </location>
</feature>
<evidence type="ECO:0000256" key="9">
    <source>
        <dbReference type="ARBA" id="ARBA00022840"/>
    </source>
</evidence>
<dbReference type="RefSeq" id="WP_189658814.1">
    <property type="nucleotide sequence ID" value="NZ_BMZW01000013.1"/>
</dbReference>
<dbReference type="GO" id="GO:0004075">
    <property type="term" value="F:biotin carboxylase activity"/>
    <property type="evidence" value="ECO:0007669"/>
    <property type="project" value="UniProtKB-EC"/>
</dbReference>
<evidence type="ECO:0000256" key="2">
    <source>
        <dbReference type="ARBA" id="ARBA00003761"/>
    </source>
</evidence>
<evidence type="ECO:0000256" key="14">
    <source>
        <dbReference type="SAM" id="MobiDB-lite"/>
    </source>
</evidence>
<dbReference type="InterPro" id="IPR005479">
    <property type="entry name" value="CPAse_ATP-bd"/>
</dbReference>
<dbReference type="NCBIfam" id="TIGR00724">
    <property type="entry name" value="urea_amlyse_rel"/>
    <property type="match status" value="1"/>
</dbReference>
<dbReference type="Pfam" id="PF00289">
    <property type="entry name" value="Biotin_carb_N"/>
    <property type="match status" value="1"/>
</dbReference>
<feature type="compositionally biased region" description="Polar residues" evidence="14">
    <location>
        <begin position="975"/>
        <end position="985"/>
    </location>
</feature>
<dbReference type="PANTHER" id="PTHR18866:SF128">
    <property type="entry name" value="UREA AMIDOLYASE"/>
    <property type="match status" value="1"/>
</dbReference>
<protein>
    <recommendedName>
        <fullName evidence="5">Biotin carboxylase</fullName>
    </recommendedName>
    <alternativeName>
        <fullName evidence="11">Acetyl-coenzyme A carboxylase biotin carboxylase subunit A</fullName>
    </alternativeName>
</protein>
<evidence type="ECO:0000256" key="13">
    <source>
        <dbReference type="PROSITE-ProRule" id="PRU00409"/>
    </source>
</evidence>
<comment type="pathway">
    <text evidence="3">Lipid metabolism; malonyl-CoA biosynthesis; malonyl-CoA from acetyl-CoA: step 1/1.</text>
</comment>
<feature type="compositionally biased region" description="Polar residues" evidence="14">
    <location>
        <begin position="812"/>
        <end position="833"/>
    </location>
</feature>
<dbReference type="EMBL" id="BMZW01000013">
    <property type="protein sequence ID" value="GFZ60087.1"/>
    <property type="molecule type" value="Genomic_DNA"/>
</dbReference>
<name>A0A9P3AD38_PSEA0</name>
<dbReference type="SUPFAM" id="SSF51230">
    <property type="entry name" value="Single hybrid motif"/>
    <property type="match status" value="1"/>
</dbReference>
<feature type="region of interest" description="Disordered" evidence="14">
    <location>
        <begin position="773"/>
        <end position="988"/>
    </location>
</feature>
<dbReference type="PANTHER" id="PTHR18866">
    <property type="entry name" value="CARBOXYLASE:PYRUVATE/ACETYL-COA/PROPIONYL-COA CARBOXYLASE"/>
    <property type="match status" value="1"/>
</dbReference>
<dbReference type="Pfam" id="PF02682">
    <property type="entry name" value="CT_C_D"/>
    <property type="match status" value="1"/>
</dbReference>
<dbReference type="Pfam" id="PF02626">
    <property type="entry name" value="CT_A_B"/>
    <property type="match status" value="1"/>
</dbReference>
<dbReference type="Pfam" id="PF02785">
    <property type="entry name" value="Biotin_carb_C"/>
    <property type="match status" value="1"/>
</dbReference>
<organism evidence="18 19">
    <name type="scientific">Pseudomonas amygdali pv. eriobotryae</name>
    <dbReference type="NCBI Taxonomy" id="129137"/>
    <lineage>
        <taxon>Bacteria</taxon>
        <taxon>Pseudomonadati</taxon>
        <taxon>Pseudomonadota</taxon>
        <taxon>Gammaproteobacteria</taxon>
        <taxon>Pseudomonadales</taxon>
        <taxon>Pseudomonadaceae</taxon>
        <taxon>Pseudomonas</taxon>
        <taxon>Pseudomonas amygdali</taxon>
    </lineage>
</organism>
<dbReference type="InterPro" id="IPR029000">
    <property type="entry name" value="Cyclophilin-like_dom_sf"/>
</dbReference>
<feature type="compositionally biased region" description="Low complexity" evidence="14">
    <location>
        <begin position="850"/>
        <end position="863"/>
    </location>
</feature>
<dbReference type="Gene3D" id="2.40.50.100">
    <property type="match status" value="1"/>
</dbReference>
<dbReference type="InterPro" id="IPR011761">
    <property type="entry name" value="ATP-grasp"/>
</dbReference>
<comment type="catalytic activity">
    <reaction evidence="12">
        <text>N(6)-biotinyl-L-lysyl-[protein] + hydrogencarbonate + ATP = N(6)-carboxybiotinyl-L-lysyl-[protein] + ADP + phosphate + H(+)</text>
        <dbReference type="Rhea" id="RHEA:13501"/>
        <dbReference type="Rhea" id="RHEA-COMP:10505"/>
        <dbReference type="Rhea" id="RHEA-COMP:10506"/>
        <dbReference type="ChEBI" id="CHEBI:15378"/>
        <dbReference type="ChEBI" id="CHEBI:17544"/>
        <dbReference type="ChEBI" id="CHEBI:30616"/>
        <dbReference type="ChEBI" id="CHEBI:43474"/>
        <dbReference type="ChEBI" id="CHEBI:83144"/>
        <dbReference type="ChEBI" id="CHEBI:83145"/>
        <dbReference type="ChEBI" id="CHEBI:456216"/>
        <dbReference type="EC" id="6.3.4.14"/>
    </reaction>
</comment>
<dbReference type="InterPro" id="IPR011764">
    <property type="entry name" value="Biotin_carboxylation_dom"/>
</dbReference>
<dbReference type="PROSITE" id="PS50975">
    <property type="entry name" value="ATP_GRASP"/>
    <property type="match status" value="1"/>
</dbReference>
<evidence type="ECO:0000256" key="11">
    <source>
        <dbReference type="ARBA" id="ARBA00033786"/>
    </source>
</evidence>
<dbReference type="FunFam" id="3.30.1490.20:FF:000003">
    <property type="entry name" value="acetyl-CoA carboxylase isoform X1"/>
    <property type="match status" value="1"/>
</dbReference>
<feature type="domain" description="Biotin carboxylation" evidence="17">
    <location>
        <begin position="1"/>
        <end position="450"/>
    </location>
</feature>
<dbReference type="InterPro" id="IPR000089">
    <property type="entry name" value="Biotin_lipoyl"/>
</dbReference>
<dbReference type="Gene3D" id="2.40.100.10">
    <property type="entry name" value="Cyclophilin-like"/>
    <property type="match status" value="2"/>
</dbReference>
<feature type="compositionally biased region" description="Low complexity" evidence="14">
    <location>
        <begin position="958"/>
        <end position="969"/>
    </location>
</feature>
<dbReference type="InterPro" id="IPR003778">
    <property type="entry name" value="CT_A_B"/>
</dbReference>
<comment type="function">
    <text evidence="2">This protein is a component of the acetyl coenzyme A carboxylase complex; first, biotin carboxylase catalyzes the carboxylation of the carrier protein and then the transcarboxylase transfers the carboxyl group to form malonyl-CoA.</text>
</comment>
<dbReference type="SUPFAM" id="SSF52440">
    <property type="entry name" value="PreATP-grasp domain"/>
    <property type="match status" value="1"/>
</dbReference>
<evidence type="ECO:0000256" key="3">
    <source>
        <dbReference type="ARBA" id="ARBA00004956"/>
    </source>
</evidence>
<comment type="cofactor">
    <cofactor evidence="1">
        <name>biotin</name>
        <dbReference type="ChEBI" id="CHEBI:57586"/>
    </cofactor>
</comment>
<dbReference type="InterPro" id="IPR005481">
    <property type="entry name" value="BC-like_N"/>
</dbReference>
<dbReference type="SUPFAM" id="SSF56059">
    <property type="entry name" value="Glutathione synthetase ATP-binding domain-like"/>
    <property type="match status" value="1"/>
</dbReference>
<dbReference type="InterPro" id="IPR016185">
    <property type="entry name" value="PreATP-grasp_dom_sf"/>
</dbReference>
<comment type="caution">
    <text evidence="18">The sequence shown here is derived from an EMBL/GenBank/DDBJ whole genome shotgun (WGS) entry which is preliminary data.</text>
</comment>
<dbReference type="GO" id="GO:0016787">
    <property type="term" value="F:hydrolase activity"/>
    <property type="evidence" value="ECO:0007669"/>
    <property type="project" value="UniProtKB-KW"/>
</dbReference>
<dbReference type="PROSITE" id="PS00867">
    <property type="entry name" value="CPSASE_2"/>
    <property type="match status" value="1"/>
</dbReference>
<dbReference type="SUPFAM" id="SSF160467">
    <property type="entry name" value="PH0987 N-terminal domain-like"/>
    <property type="match status" value="1"/>
</dbReference>
<keyword evidence="7 13" id="KW-0547">Nucleotide-binding</keyword>
<evidence type="ECO:0000259" key="17">
    <source>
        <dbReference type="PROSITE" id="PS50979"/>
    </source>
</evidence>
<proteinExistence type="predicted"/>
<dbReference type="SMART" id="SM00878">
    <property type="entry name" value="Biotin_carb_C"/>
    <property type="match status" value="1"/>
</dbReference>
<evidence type="ECO:0000256" key="7">
    <source>
        <dbReference type="ARBA" id="ARBA00022741"/>
    </source>
</evidence>
<feature type="compositionally biased region" description="Low complexity" evidence="14">
    <location>
        <begin position="778"/>
        <end position="791"/>
    </location>
</feature>
<evidence type="ECO:0000256" key="8">
    <source>
        <dbReference type="ARBA" id="ARBA00022801"/>
    </source>
</evidence>
<dbReference type="Gene3D" id="3.30.470.20">
    <property type="entry name" value="ATP-grasp fold, B domain"/>
    <property type="match status" value="1"/>
</dbReference>
<dbReference type="InterPro" id="IPR003833">
    <property type="entry name" value="CT_C_D"/>
</dbReference>
<sequence>MFDKLLIANRGAIACRILRTLRTLQVKGVAVYSEADAASLHLMQADEAHSLGEGGAAGTYLAVDKILAIAKASGARAIHPGYGFLSENAAFAQACEDAGIAFVGPTPEQLRVFGLKHTARALARQHGVPMLEGTELLDSVESAIAAARDIGYPVMLKSTAGGGGIGMRVCRSAEELADSFEAVKRLGQNNFSDAGVFIEKYIQRARHLEVQVFGDGQGEVLALGVRDCSVQRRNQKVLEETPAPNLPHGMAEELCAAAVKLARAVNYRSAGTVEFVFDSDDQRFYFLEVNTRLQVEHGVTEQVWGVDLVSWMVQLAAGDLPPLDQLQAGLKPVGHAIQARLYAEDPGRDFQPCPGLLTAADFPPADGRTLRIDTWVEAGCEIPPYFDPMIAKLIRWAPTREDASAGLIDALNETRLYGVETNRDYLRQIIADAPFASGQPWTRCLEDLVYHADTFEVLSGGTQTSVQDYPGRLGYWAVGVPPSGPMDSRALRQGNGLLGNAEGCAALEITMSGPLLRFNTDAVIAVTGAQIPITLDGEPRAMNAALLVCAGSTLALGTIAGAGVRSYLCVRGGLDVPDYLGSKSTFTLGQFGGHGGRALRAGDVLHIAPLVDRSAGQRIADEALEALPDIRSIRVIYGPHAAPEYFTEAYIETFFATDWEVHFNSSRTGVRLIGPKPEWVRADGGEAGLHPSNIHDNPYAIGAVDFTGDMPVILGPDGPSLGGFVCPVTIIEADLWQLGQLKAGDRVRFTPVSVEACHAERCRSELVREGYIPDAENTSTVPPSSRTSPLPQGIANSRGSELAREGYIPDAENTSTVPTSSRASSLPQGTADSRGSELAREGYIPNAENTSTVPPSSRTSPLPQGTADSSRSELVREGYIPDAENTSTVPPSSRASSLPQGTADSSRSELVRKGYIPDAENTSTVPTSSRASSLPQGTADSSRSELVRKGYIPDAENTSTVPTSSRTSPLLQGTARPQSTANSRGSEAVRIEDLPSPVILDIGQDDKLLVARLSGDTHLLLEIGAPELDLVLRLRGHALMLALEAKQLGGVIDLTPGIRSLQVHYRPEQLPLRQLLDIVAGEWDAVCAAKDLQVASRIVHLPLSWDDPACQLAIEKYMTTVRKDAPWCPSNLEFIRRINDLPNLDEVQRTVFDASYLVMGLGDVYLGAPVATPLDPRHRLVTTKYNPARTWTAENSVGIGGAYMCVYGMEGPGGYQFVGRTLQMWNRYRNVAAFEGKPWLLRFFDQIRFYPVSADELLRIRRDFPLGRFDLNIEHSTLNMADYQAFLTREAEGITAFRAQQQSAFNAERERWIANGQADFQSDEGVAPNTEELPLQTGQQGVDSHIAGNLWQVQVQPGERVEAGDVLVILESMKMEIPLLAPVAGVVQEVRVQPGSAVRAGQRVVVLAAD</sequence>